<protein>
    <submittedName>
        <fullName evidence="2">Uncharacterized protein</fullName>
    </submittedName>
</protein>
<gene>
    <name evidence="2" type="ORF">SKAU_G00256770</name>
</gene>
<dbReference type="AlphaFoldDB" id="A0A9Q1F3W8"/>
<name>A0A9Q1F3W8_SYNKA</name>
<dbReference type="EMBL" id="JAINUF010000009">
    <property type="protein sequence ID" value="KAJ8350547.1"/>
    <property type="molecule type" value="Genomic_DNA"/>
</dbReference>
<evidence type="ECO:0000313" key="2">
    <source>
        <dbReference type="EMBL" id="KAJ8350547.1"/>
    </source>
</evidence>
<keyword evidence="3" id="KW-1185">Reference proteome</keyword>
<dbReference type="Proteomes" id="UP001152622">
    <property type="component" value="Chromosome 9"/>
</dbReference>
<sequence>METSLHAQSCAPVSVCHGYSGSRSREGFGGGVYGEPRPLLQFQVATTNLQRQRLRDDAPRCYDTAENQAQQPMACRPSDTLTRMRETQGRFHSNHNPKEYRPDVLLNARAVCSRANPPRFGAAPPRKRPGTLFLPKSAGYGWAAVARLCWDTSISLHSSDAAHFHLALPLMGTPEPFQYELAAEPRLCPATGLQCSGLRSSVRKQARSAPRFASSPRGEKNRKGLN</sequence>
<accession>A0A9Q1F3W8</accession>
<proteinExistence type="predicted"/>
<evidence type="ECO:0000256" key="1">
    <source>
        <dbReference type="SAM" id="MobiDB-lite"/>
    </source>
</evidence>
<comment type="caution">
    <text evidence="2">The sequence shown here is derived from an EMBL/GenBank/DDBJ whole genome shotgun (WGS) entry which is preliminary data.</text>
</comment>
<evidence type="ECO:0000313" key="3">
    <source>
        <dbReference type="Proteomes" id="UP001152622"/>
    </source>
</evidence>
<feature type="region of interest" description="Disordered" evidence="1">
    <location>
        <begin position="204"/>
        <end position="226"/>
    </location>
</feature>
<feature type="compositionally biased region" description="Basic and acidic residues" evidence="1">
    <location>
        <begin position="217"/>
        <end position="226"/>
    </location>
</feature>
<organism evidence="2 3">
    <name type="scientific">Synaphobranchus kaupii</name>
    <name type="common">Kaup's arrowtooth eel</name>
    <dbReference type="NCBI Taxonomy" id="118154"/>
    <lineage>
        <taxon>Eukaryota</taxon>
        <taxon>Metazoa</taxon>
        <taxon>Chordata</taxon>
        <taxon>Craniata</taxon>
        <taxon>Vertebrata</taxon>
        <taxon>Euteleostomi</taxon>
        <taxon>Actinopterygii</taxon>
        <taxon>Neopterygii</taxon>
        <taxon>Teleostei</taxon>
        <taxon>Anguilliformes</taxon>
        <taxon>Synaphobranchidae</taxon>
        <taxon>Synaphobranchus</taxon>
    </lineage>
</organism>
<reference evidence="2" key="1">
    <citation type="journal article" date="2023" name="Science">
        <title>Genome structures resolve the early diversification of teleost fishes.</title>
        <authorList>
            <person name="Parey E."/>
            <person name="Louis A."/>
            <person name="Montfort J."/>
            <person name="Bouchez O."/>
            <person name="Roques C."/>
            <person name="Iampietro C."/>
            <person name="Lluch J."/>
            <person name="Castinel A."/>
            <person name="Donnadieu C."/>
            <person name="Desvignes T."/>
            <person name="Floi Bucao C."/>
            <person name="Jouanno E."/>
            <person name="Wen M."/>
            <person name="Mejri S."/>
            <person name="Dirks R."/>
            <person name="Jansen H."/>
            <person name="Henkel C."/>
            <person name="Chen W.J."/>
            <person name="Zahm M."/>
            <person name="Cabau C."/>
            <person name="Klopp C."/>
            <person name="Thompson A.W."/>
            <person name="Robinson-Rechavi M."/>
            <person name="Braasch I."/>
            <person name="Lecointre G."/>
            <person name="Bobe J."/>
            <person name="Postlethwait J.H."/>
            <person name="Berthelot C."/>
            <person name="Roest Crollius H."/>
            <person name="Guiguen Y."/>
        </authorList>
    </citation>
    <scope>NUCLEOTIDE SEQUENCE</scope>
    <source>
        <strain evidence="2">WJC10195</strain>
    </source>
</reference>